<dbReference type="InterPro" id="IPR024467">
    <property type="entry name" value="Xre/MbcA/ParS-like_toxin-bd"/>
</dbReference>
<feature type="domain" description="Antitoxin Xre-like helix-turn-helix" evidence="2">
    <location>
        <begin position="31"/>
        <end position="90"/>
    </location>
</feature>
<dbReference type="Pfam" id="PF20432">
    <property type="entry name" value="Xre-like-HTH"/>
    <property type="match status" value="1"/>
</dbReference>
<dbReference type="Proteomes" id="UP000305881">
    <property type="component" value="Chromosome"/>
</dbReference>
<dbReference type="NCBIfam" id="TIGR02293">
    <property type="entry name" value="TAS_TIGR02293"/>
    <property type="match status" value="1"/>
</dbReference>
<dbReference type="GO" id="GO:0003677">
    <property type="term" value="F:DNA binding"/>
    <property type="evidence" value="ECO:0007669"/>
    <property type="project" value="InterPro"/>
</dbReference>
<dbReference type="KEGG" id="mbur:EQU24_01725"/>
<evidence type="ECO:0000313" key="3">
    <source>
        <dbReference type="EMBL" id="QCW81115.1"/>
    </source>
</evidence>
<protein>
    <submittedName>
        <fullName evidence="3">DUF2384 domain-containing protein</fullName>
    </submittedName>
</protein>
<proteinExistence type="predicted"/>
<keyword evidence="4" id="KW-1185">Reference proteome</keyword>
<sequence>MSEALKIYESEFNERRDVWHLIGMPARGAKLHDALHKGLSFSVYGKLAELTGLDKKDLAKCASIAPSTLQRRAKAGRFNQQESDRLYRLVELLGAAAELFEGDLDAAREWLHKPALGLGGRRPVDMLATTAETEAAMDLIGRLEHGVLV</sequence>
<dbReference type="STRING" id="675511.GCA_000341735_02657"/>
<dbReference type="Pfam" id="PF09722">
    <property type="entry name" value="Xre_MbcA_ParS_C"/>
    <property type="match status" value="1"/>
</dbReference>
<feature type="domain" description="Antitoxin Xre/MbcA/ParS-like toxin-binding" evidence="1">
    <location>
        <begin position="95"/>
        <end position="146"/>
    </location>
</feature>
<gene>
    <name evidence="3" type="ORF">EQU24_01725</name>
</gene>
<evidence type="ECO:0000259" key="2">
    <source>
        <dbReference type="Pfam" id="PF20432"/>
    </source>
</evidence>
<dbReference type="InterPro" id="IPR046847">
    <property type="entry name" value="Xre-like_HTH"/>
</dbReference>
<evidence type="ECO:0000259" key="1">
    <source>
        <dbReference type="Pfam" id="PF09722"/>
    </source>
</evidence>
<dbReference type="InterPro" id="IPR011979">
    <property type="entry name" value="Antitox_Xre"/>
</dbReference>
<dbReference type="AlphaFoldDB" id="A0A4V1IJE4"/>
<dbReference type="RefSeq" id="WP_017841162.1">
    <property type="nucleotide sequence ID" value="NZ_CP035467.1"/>
</dbReference>
<reference evidence="4" key="1">
    <citation type="journal article" date="2019" name="J. Bacteriol.">
        <title>A Mutagenic Screen Identifies a TonB-Dependent Receptor Required for the Lanthanide Metal Switch in the Type I Methanotroph 'Methylotuvimicrobium buryatense' 5GB1C.</title>
        <authorList>
            <person name="Groom J.D."/>
            <person name="Ford S.M."/>
            <person name="Pesesky M.W."/>
            <person name="Lidstrom M.E."/>
        </authorList>
    </citation>
    <scope>NUCLEOTIDE SEQUENCE [LARGE SCALE GENOMIC DNA]</scope>
    <source>
        <strain evidence="4">5GB1C</strain>
    </source>
</reference>
<organism evidence="3 4">
    <name type="scientific">Methylotuvimicrobium buryatense</name>
    <name type="common">Methylomicrobium buryatense</name>
    <dbReference type="NCBI Taxonomy" id="95641"/>
    <lineage>
        <taxon>Bacteria</taxon>
        <taxon>Pseudomonadati</taxon>
        <taxon>Pseudomonadota</taxon>
        <taxon>Gammaproteobacteria</taxon>
        <taxon>Methylococcales</taxon>
        <taxon>Methylococcaceae</taxon>
        <taxon>Methylotuvimicrobium</taxon>
    </lineage>
</organism>
<name>A0A4V1IJE4_METBY</name>
<dbReference type="EMBL" id="CP035467">
    <property type="protein sequence ID" value="QCW81115.1"/>
    <property type="molecule type" value="Genomic_DNA"/>
</dbReference>
<dbReference type="OrthoDB" id="8595277at2"/>
<evidence type="ECO:0000313" key="4">
    <source>
        <dbReference type="Proteomes" id="UP000305881"/>
    </source>
</evidence>
<accession>A0A4V1IJE4</accession>